<dbReference type="Proteomes" id="UP000176377">
    <property type="component" value="Unassembled WGS sequence"/>
</dbReference>
<evidence type="ECO:0000256" key="1">
    <source>
        <dbReference type="SAM" id="MobiDB-lite"/>
    </source>
</evidence>
<proteinExistence type="predicted"/>
<feature type="domain" description="Methyltransferase" evidence="2">
    <location>
        <begin position="29"/>
        <end position="140"/>
    </location>
</feature>
<evidence type="ECO:0000313" key="4">
    <source>
        <dbReference type="Proteomes" id="UP000176377"/>
    </source>
</evidence>
<sequence length="233" mass="25569">MAPPSGDSLIETHGFAHPVRNIAALGVDTGMKIADFGSGSGAYVLGLADALHGSGVVYAIDIQKDLLRRTKNEADKRGFKNVEVLWGDLEKPHGSKLADGLLELVLISNLLFQIDDRRAVLREAWRILRPAARLAIIDWSDSFGRADSVGSREGVGEREFPVSEGSEQRERRKTEGFRGGWGPQKEDVVPKKEIQGLAGEVGFELIEEFPAGAHHYGLLFRKTDTKKLRVKVS</sequence>
<comment type="caution">
    <text evidence="3">The sequence shown here is derived from an EMBL/GenBank/DDBJ whole genome shotgun (WGS) entry which is preliminary data.</text>
</comment>
<reference evidence="3 4" key="1">
    <citation type="journal article" date="2016" name="Nat. Commun.">
        <title>Thousands of microbial genomes shed light on interconnected biogeochemical processes in an aquifer system.</title>
        <authorList>
            <person name="Anantharaman K."/>
            <person name="Brown C.T."/>
            <person name="Hug L.A."/>
            <person name="Sharon I."/>
            <person name="Castelle C.J."/>
            <person name="Probst A.J."/>
            <person name="Thomas B.C."/>
            <person name="Singh A."/>
            <person name="Wilkins M.J."/>
            <person name="Karaoz U."/>
            <person name="Brodie E.L."/>
            <person name="Williams K.H."/>
            <person name="Hubbard S.S."/>
            <person name="Banfield J.F."/>
        </authorList>
    </citation>
    <scope>NUCLEOTIDE SEQUENCE [LARGE SCALE GENOMIC DNA]</scope>
</reference>
<dbReference type="InterPro" id="IPR029063">
    <property type="entry name" value="SAM-dependent_MTases_sf"/>
</dbReference>
<dbReference type="Pfam" id="PF13847">
    <property type="entry name" value="Methyltransf_31"/>
    <property type="match status" value="1"/>
</dbReference>
<dbReference type="Gene3D" id="3.40.50.150">
    <property type="entry name" value="Vaccinia Virus protein VP39"/>
    <property type="match status" value="1"/>
</dbReference>
<evidence type="ECO:0000313" key="3">
    <source>
        <dbReference type="EMBL" id="OGG60348.1"/>
    </source>
</evidence>
<evidence type="ECO:0000259" key="2">
    <source>
        <dbReference type="Pfam" id="PF13847"/>
    </source>
</evidence>
<accession>A0A1F6DG00</accession>
<dbReference type="InterPro" id="IPR025714">
    <property type="entry name" value="Methyltranfer_dom"/>
</dbReference>
<protein>
    <recommendedName>
        <fullName evidence="2">Methyltransferase domain-containing protein</fullName>
    </recommendedName>
</protein>
<name>A0A1F6DG00_9BACT</name>
<organism evidence="3 4">
    <name type="scientific">Candidatus Kaiserbacteria bacterium RIFCSPHIGHO2_01_FULL_56_24</name>
    <dbReference type="NCBI Taxonomy" id="1798487"/>
    <lineage>
        <taxon>Bacteria</taxon>
        <taxon>Candidatus Kaiseribacteriota</taxon>
    </lineage>
</organism>
<dbReference type="CDD" id="cd02440">
    <property type="entry name" value="AdoMet_MTases"/>
    <property type="match status" value="1"/>
</dbReference>
<gene>
    <name evidence="3" type="ORF">A2765_06355</name>
</gene>
<dbReference type="AlphaFoldDB" id="A0A1F6DG00"/>
<dbReference type="SUPFAM" id="SSF53335">
    <property type="entry name" value="S-adenosyl-L-methionine-dependent methyltransferases"/>
    <property type="match status" value="1"/>
</dbReference>
<dbReference type="EMBL" id="MFLA01000011">
    <property type="protein sequence ID" value="OGG60348.1"/>
    <property type="molecule type" value="Genomic_DNA"/>
</dbReference>
<feature type="region of interest" description="Disordered" evidence="1">
    <location>
        <begin position="149"/>
        <end position="182"/>
    </location>
</feature>
<feature type="compositionally biased region" description="Basic and acidic residues" evidence="1">
    <location>
        <begin position="154"/>
        <end position="176"/>
    </location>
</feature>